<dbReference type="EMBL" id="EQ973969">
    <property type="protein sequence ID" value="EEF36690.1"/>
    <property type="molecule type" value="Genomic_DNA"/>
</dbReference>
<organism evidence="2 3">
    <name type="scientific">Ricinus communis</name>
    <name type="common">Castor bean</name>
    <dbReference type="NCBI Taxonomy" id="3988"/>
    <lineage>
        <taxon>Eukaryota</taxon>
        <taxon>Viridiplantae</taxon>
        <taxon>Streptophyta</taxon>
        <taxon>Embryophyta</taxon>
        <taxon>Tracheophyta</taxon>
        <taxon>Spermatophyta</taxon>
        <taxon>Magnoliopsida</taxon>
        <taxon>eudicotyledons</taxon>
        <taxon>Gunneridae</taxon>
        <taxon>Pentapetalae</taxon>
        <taxon>rosids</taxon>
        <taxon>fabids</taxon>
        <taxon>Malpighiales</taxon>
        <taxon>Euphorbiaceae</taxon>
        <taxon>Acalyphoideae</taxon>
        <taxon>Acalypheae</taxon>
        <taxon>Ricinus</taxon>
    </lineage>
</organism>
<dbReference type="InParanoid" id="B9SI88"/>
<dbReference type="AlphaFoldDB" id="B9SI88"/>
<evidence type="ECO:0000313" key="2">
    <source>
        <dbReference type="EMBL" id="EEF36690.1"/>
    </source>
</evidence>
<sequence length="56" mass="5946">MGFEGKAKPTKVENKREVKKAGVVNFKEGEEGGAGSNERVPSGGVKNNDDLFYSAS</sequence>
<gene>
    <name evidence="2" type="ORF">RCOM_1321800</name>
</gene>
<feature type="region of interest" description="Disordered" evidence="1">
    <location>
        <begin position="1"/>
        <end position="56"/>
    </location>
</feature>
<feature type="compositionally biased region" description="Basic and acidic residues" evidence="1">
    <location>
        <begin position="1"/>
        <end position="20"/>
    </location>
</feature>
<accession>B9SI88</accession>
<name>B9SI88_RICCO</name>
<evidence type="ECO:0000256" key="1">
    <source>
        <dbReference type="SAM" id="MobiDB-lite"/>
    </source>
</evidence>
<protein>
    <submittedName>
        <fullName evidence="2">Uncharacterized protein</fullName>
    </submittedName>
</protein>
<reference evidence="3" key="1">
    <citation type="journal article" date="2010" name="Nat. Biotechnol.">
        <title>Draft genome sequence of the oilseed species Ricinus communis.</title>
        <authorList>
            <person name="Chan A.P."/>
            <person name="Crabtree J."/>
            <person name="Zhao Q."/>
            <person name="Lorenzi H."/>
            <person name="Orvis J."/>
            <person name="Puiu D."/>
            <person name="Melake-Berhan A."/>
            <person name="Jones K.M."/>
            <person name="Redman J."/>
            <person name="Chen G."/>
            <person name="Cahoon E.B."/>
            <person name="Gedil M."/>
            <person name="Stanke M."/>
            <person name="Haas B.J."/>
            <person name="Wortman J.R."/>
            <person name="Fraser-Liggett C.M."/>
            <person name="Ravel J."/>
            <person name="Rabinowicz P.D."/>
        </authorList>
    </citation>
    <scope>NUCLEOTIDE SEQUENCE [LARGE SCALE GENOMIC DNA]</scope>
    <source>
        <strain evidence="3">cv. Hale</strain>
    </source>
</reference>
<keyword evidence="3" id="KW-1185">Reference proteome</keyword>
<evidence type="ECO:0000313" key="3">
    <source>
        <dbReference type="Proteomes" id="UP000008311"/>
    </source>
</evidence>
<dbReference type="Proteomes" id="UP000008311">
    <property type="component" value="Unassembled WGS sequence"/>
</dbReference>
<proteinExistence type="predicted"/>